<evidence type="ECO:0000256" key="1">
    <source>
        <dbReference type="ARBA" id="ARBA00022603"/>
    </source>
</evidence>
<dbReference type="InterPro" id="IPR011990">
    <property type="entry name" value="TPR-like_helical_dom_sf"/>
</dbReference>
<dbReference type="SUPFAM" id="SSF48452">
    <property type="entry name" value="TPR-like"/>
    <property type="match status" value="1"/>
</dbReference>
<dbReference type="GO" id="GO:0005634">
    <property type="term" value="C:nucleus"/>
    <property type="evidence" value="ECO:0007669"/>
    <property type="project" value="TreeGrafter"/>
</dbReference>
<organism evidence="4 5">
    <name type="scientific">Meganyctiphanes norvegica</name>
    <name type="common">Northern krill</name>
    <name type="synonym">Thysanopoda norvegica</name>
    <dbReference type="NCBI Taxonomy" id="48144"/>
    <lineage>
        <taxon>Eukaryota</taxon>
        <taxon>Metazoa</taxon>
        <taxon>Ecdysozoa</taxon>
        <taxon>Arthropoda</taxon>
        <taxon>Crustacea</taxon>
        <taxon>Multicrustacea</taxon>
        <taxon>Malacostraca</taxon>
        <taxon>Eumalacostraca</taxon>
        <taxon>Eucarida</taxon>
        <taxon>Euphausiacea</taxon>
        <taxon>Euphausiidae</taxon>
        <taxon>Meganyctiphanes</taxon>
    </lineage>
</organism>
<accession>A0AAV2S6X7</accession>
<name>A0AAV2S6X7_MEGNR</name>
<feature type="non-terminal residue" evidence="4">
    <location>
        <position position="169"/>
    </location>
</feature>
<dbReference type="Proteomes" id="UP001497623">
    <property type="component" value="Unassembled WGS sequence"/>
</dbReference>
<evidence type="ECO:0000313" key="4">
    <source>
        <dbReference type="EMBL" id="CAL4169390.1"/>
    </source>
</evidence>
<dbReference type="GO" id="GO:0032259">
    <property type="term" value="P:methylation"/>
    <property type="evidence" value="ECO:0007669"/>
    <property type="project" value="UniProtKB-KW"/>
</dbReference>
<evidence type="ECO:0000313" key="5">
    <source>
        <dbReference type="Proteomes" id="UP001497623"/>
    </source>
</evidence>
<keyword evidence="2" id="KW-0808">Transferase</keyword>
<protein>
    <submittedName>
        <fullName evidence="4">Uncharacterized protein</fullName>
    </submittedName>
</protein>
<keyword evidence="3" id="KW-0949">S-adenosyl-L-methionine</keyword>
<proteinExistence type="predicted"/>
<dbReference type="EMBL" id="CAXKWB010050158">
    <property type="protein sequence ID" value="CAL4169390.1"/>
    <property type="molecule type" value="Genomic_DNA"/>
</dbReference>
<dbReference type="Gene3D" id="1.25.40.10">
    <property type="entry name" value="Tetratricopeptide repeat domain"/>
    <property type="match status" value="1"/>
</dbReference>
<reference evidence="4 5" key="1">
    <citation type="submission" date="2024-05" db="EMBL/GenBank/DDBJ databases">
        <authorList>
            <person name="Wallberg A."/>
        </authorList>
    </citation>
    <scope>NUCLEOTIDE SEQUENCE [LARGE SCALE GENOMIC DNA]</scope>
</reference>
<dbReference type="GO" id="GO:0008168">
    <property type="term" value="F:methyltransferase activity"/>
    <property type="evidence" value="ECO:0007669"/>
    <property type="project" value="UniProtKB-KW"/>
</dbReference>
<dbReference type="AlphaFoldDB" id="A0AAV2S6X7"/>
<dbReference type="GO" id="GO:0042826">
    <property type="term" value="F:histone deacetylase binding"/>
    <property type="evidence" value="ECO:0007669"/>
    <property type="project" value="TreeGrafter"/>
</dbReference>
<comment type="caution">
    <text evidence="4">The sequence shown here is derived from an EMBL/GenBank/DDBJ whole genome shotgun (WGS) entry which is preliminary data.</text>
</comment>
<dbReference type="PANTHER" id="PTHR46165">
    <property type="entry name" value="SET AND MYND DOMAIN-CONTAINING PROTEIN 4"/>
    <property type="match status" value="1"/>
</dbReference>
<evidence type="ECO:0000256" key="2">
    <source>
        <dbReference type="ARBA" id="ARBA00022679"/>
    </source>
</evidence>
<keyword evidence="1" id="KW-0489">Methyltransferase</keyword>
<keyword evidence="5" id="KW-1185">Reference proteome</keyword>
<dbReference type="PANTHER" id="PTHR46165:SF2">
    <property type="entry name" value="SET AND MYND DOMAIN-CONTAINING PROTEIN 4"/>
    <property type="match status" value="1"/>
</dbReference>
<dbReference type="InterPro" id="IPR052097">
    <property type="entry name" value="SET-MYND_domain_protein"/>
</dbReference>
<dbReference type="GO" id="GO:0005737">
    <property type="term" value="C:cytoplasm"/>
    <property type="evidence" value="ECO:0007669"/>
    <property type="project" value="TreeGrafter"/>
</dbReference>
<evidence type="ECO:0000256" key="3">
    <source>
        <dbReference type="ARBA" id="ARBA00022691"/>
    </source>
</evidence>
<gene>
    <name evidence="4" type="ORF">MNOR_LOCUS33876</name>
</gene>
<sequence length="169" mass="19489">MDWYEKPGPNAPEHEVERYLRQTCSDATCISNKEGFFVPWQQQVSENITSEFVEGFAKWTSDEDRIVDLWTIKGMHSLKILQYFTGKIEDKAVELKNKGNTFFQEKKETHALVMYSQAVTCAPPDVGDILAVAYANRSAVLFHMKKYKLCLEDIALAIESNYPEKLHFK</sequence>